<evidence type="ECO:0000313" key="1">
    <source>
        <dbReference type="EMBL" id="CAL1380307.1"/>
    </source>
</evidence>
<reference evidence="1 2" key="1">
    <citation type="submission" date="2024-04" db="EMBL/GenBank/DDBJ databases">
        <authorList>
            <person name="Fracassetti M."/>
        </authorList>
    </citation>
    <scope>NUCLEOTIDE SEQUENCE [LARGE SCALE GENOMIC DNA]</scope>
</reference>
<proteinExistence type="predicted"/>
<dbReference type="PANTHER" id="PTHR31549">
    <property type="entry name" value="PROTEIN, PUTATIVE (DUF247)-RELATED-RELATED"/>
    <property type="match status" value="1"/>
</dbReference>
<name>A0AAV2E3E3_9ROSI</name>
<dbReference type="PANTHER" id="PTHR31549:SF25">
    <property type="entry name" value="PROTEIN, PUTATIVE (DUF247)-RELATED"/>
    <property type="match status" value="1"/>
</dbReference>
<dbReference type="AlphaFoldDB" id="A0AAV2E3E3"/>
<dbReference type="InterPro" id="IPR004158">
    <property type="entry name" value="DUF247_pln"/>
</dbReference>
<keyword evidence="2" id="KW-1185">Reference proteome</keyword>
<accession>A0AAV2E3E3</accession>
<dbReference type="Proteomes" id="UP001497516">
    <property type="component" value="Chromosome 4"/>
</dbReference>
<evidence type="ECO:0000313" key="2">
    <source>
        <dbReference type="Proteomes" id="UP001497516"/>
    </source>
</evidence>
<protein>
    <submittedName>
        <fullName evidence="1">Uncharacterized protein</fullName>
    </submittedName>
</protein>
<dbReference type="EMBL" id="OZ034817">
    <property type="protein sequence ID" value="CAL1380307.1"/>
    <property type="molecule type" value="Genomic_DNA"/>
</dbReference>
<sequence>MEKLGLINYVDQIARREPLIPTASELIQGARIKIICTSLGASATTMISFDEGERILRLPAFTWTPNCQALMRNLVAYESMAAVHDNPRILTTYLQLMHDLTAAGSAKKVELLRQAGVIAGDNPADVGKLFGENITTVVIGNLSSRQQHQQLDSQIQAVNRCYYL</sequence>
<organism evidence="1 2">
    <name type="scientific">Linum trigynum</name>
    <dbReference type="NCBI Taxonomy" id="586398"/>
    <lineage>
        <taxon>Eukaryota</taxon>
        <taxon>Viridiplantae</taxon>
        <taxon>Streptophyta</taxon>
        <taxon>Embryophyta</taxon>
        <taxon>Tracheophyta</taxon>
        <taxon>Spermatophyta</taxon>
        <taxon>Magnoliopsida</taxon>
        <taxon>eudicotyledons</taxon>
        <taxon>Gunneridae</taxon>
        <taxon>Pentapetalae</taxon>
        <taxon>rosids</taxon>
        <taxon>fabids</taxon>
        <taxon>Malpighiales</taxon>
        <taxon>Linaceae</taxon>
        <taxon>Linum</taxon>
    </lineage>
</organism>
<dbReference type="Pfam" id="PF03140">
    <property type="entry name" value="DUF247"/>
    <property type="match status" value="1"/>
</dbReference>
<gene>
    <name evidence="1" type="ORF">LTRI10_LOCUS21761</name>
</gene>